<reference evidence="2 3" key="1">
    <citation type="submission" date="2019-10" db="EMBL/GenBank/DDBJ databases">
        <title>Assembly and Annotation for the nematode Trichostrongylus colubriformis.</title>
        <authorList>
            <person name="Martin J."/>
        </authorList>
    </citation>
    <scope>NUCLEOTIDE SEQUENCE [LARGE SCALE GENOMIC DNA]</scope>
    <source>
        <strain evidence="2">G859</strain>
        <tissue evidence="2">Whole worm</tissue>
    </source>
</reference>
<feature type="non-terminal residue" evidence="2">
    <location>
        <position position="1"/>
    </location>
</feature>
<organism evidence="2 3">
    <name type="scientific">Trichostrongylus colubriformis</name>
    <name type="common">Black scour worm</name>
    <dbReference type="NCBI Taxonomy" id="6319"/>
    <lineage>
        <taxon>Eukaryota</taxon>
        <taxon>Metazoa</taxon>
        <taxon>Ecdysozoa</taxon>
        <taxon>Nematoda</taxon>
        <taxon>Chromadorea</taxon>
        <taxon>Rhabditida</taxon>
        <taxon>Rhabditina</taxon>
        <taxon>Rhabditomorpha</taxon>
        <taxon>Strongyloidea</taxon>
        <taxon>Trichostrongylidae</taxon>
        <taxon>Trichostrongylus</taxon>
    </lineage>
</organism>
<gene>
    <name evidence="2" type="ORF">GCK32_012526</name>
</gene>
<dbReference type="PANTHER" id="PTHR47758:SF4">
    <property type="entry name" value="SERPENTINE RECEPTOR, CLASS M"/>
    <property type="match status" value="1"/>
</dbReference>
<dbReference type="EMBL" id="WIXE01019985">
    <property type="protein sequence ID" value="KAK5969587.1"/>
    <property type="molecule type" value="Genomic_DNA"/>
</dbReference>
<comment type="caution">
    <text evidence="2">The sequence shown here is derived from an EMBL/GenBank/DDBJ whole genome shotgun (WGS) entry which is preliminary data.</text>
</comment>
<feature type="transmembrane region" description="Helical" evidence="1">
    <location>
        <begin position="36"/>
        <end position="57"/>
    </location>
</feature>
<protein>
    <submittedName>
        <fullName evidence="2">7TM chemoreceptor</fullName>
    </submittedName>
</protein>
<name>A0AAN8IHI9_TRICO</name>
<evidence type="ECO:0000313" key="2">
    <source>
        <dbReference type="EMBL" id="KAK5969587.1"/>
    </source>
</evidence>
<dbReference type="Gene3D" id="1.20.1070.10">
    <property type="entry name" value="Rhodopsin 7-helix transmembrane proteins"/>
    <property type="match status" value="1"/>
</dbReference>
<dbReference type="AlphaFoldDB" id="A0AAN8IHI9"/>
<proteinExistence type="predicted"/>
<evidence type="ECO:0000256" key="1">
    <source>
        <dbReference type="SAM" id="Phobius"/>
    </source>
</evidence>
<dbReference type="PANTHER" id="PTHR47758">
    <property type="entry name" value="SERPENTINE RECEPTOR, CLASS M-RELATED"/>
    <property type="match status" value="1"/>
</dbReference>
<dbReference type="Pfam" id="PF10326">
    <property type="entry name" value="7TM_GPCR_Str"/>
    <property type="match status" value="2"/>
</dbReference>
<feature type="transmembrane region" description="Helical" evidence="1">
    <location>
        <begin position="192"/>
        <end position="213"/>
    </location>
</feature>
<keyword evidence="1" id="KW-0472">Membrane</keyword>
<accession>A0AAN8IHI9</accession>
<keyword evidence="1" id="KW-1133">Transmembrane helix</keyword>
<sequence length="390" mass="44295">VIPRKLENFYTNFIPCVPNHKCVLFQMALIGEVSTWHSLIIGIASVLLNSLLLFTIWVRSLKSVGVFKYMMIATTLLDLMFSLIYIIASPVCPFEPIVSYAHNTIYTYPENTENAVISGPFQTIASLELLSSVIIVMGGFRIIPRSVGIPILIFFIFLLCQSIVTPPCLFVFRYLQICKANFLSMYHHYLRYLLIIPVLLSSACCALISFAAWPTKTDRLMFDEIAAEINVNWSTTYMVASFQKNATAFDRAQTKVLRAATVCLILMMIVAVALKVICSKFIVKAAERSIDRKTRSLQLQLYRTLIAQSAIPFFFIHVPFYVCVLAPLFNLDSGLMSDFMPFLFTWSPALNAIIVMFFVRDYRTFLLKRILCLPYETASNSVFQASVRKL</sequence>
<dbReference type="InterPro" id="IPR019428">
    <property type="entry name" value="7TM_GPCR_serpentine_rcpt_Str"/>
</dbReference>
<feature type="transmembrane region" description="Helical" evidence="1">
    <location>
        <begin position="259"/>
        <end position="283"/>
    </location>
</feature>
<dbReference type="Proteomes" id="UP001331761">
    <property type="component" value="Unassembled WGS sequence"/>
</dbReference>
<feature type="transmembrane region" description="Helical" evidence="1">
    <location>
        <begin position="304"/>
        <end position="327"/>
    </location>
</feature>
<feature type="transmembrane region" description="Helical" evidence="1">
    <location>
        <begin position="147"/>
        <end position="172"/>
    </location>
</feature>
<feature type="transmembrane region" description="Helical" evidence="1">
    <location>
        <begin position="339"/>
        <end position="359"/>
    </location>
</feature>
<evidence type="ECO:0000313" key="3">
    <source>
        <dbReference type="Proteomes" id="UP001331761"/>
    </source>
</evidence>
<keyword evidence="3" id="KW-1185">Reference proteome</keyword>
<keyword evidence="1" id="KW-0812">Transmembrane</keyword>
<dbReference type="SUPFAM" id="SSF81321">
    <property type="entry name" value="Family A G protein-coupled receptor-like"/>
    <property type="match status" value="1"/>
</dbReference>
<feature type="transmembrane region" description="Helical" evidence="1">
    <location>
        <begin position="69"/>
        <end position="88"/>
    </location>
</feature>